<name>A0ABD6Y5V6_LIMRT</name>
<comment type="caution">
    <text evidence="1">The sequence shown here is derived from an EMBL/GenBank/DDBJ whole genome shotgun (WGS) entry which is preliminary data.</text>
</comment>
<protein>
    <submittedName>
        <fullName evidence="1">Uncharacterized protein</fullName>
    </submittedName>
</protein>
<accession>A0ABD6Y5V6</accession>
<dbReference type="AlphaFoldDB" id="A0ABD6Y5V6"/>
<evidence type="ECO:0000313" key="2">
    <source>
        <dbReference type="Proteomes" id="UP000245735"/>
    </source>
</evidence>
<dbReference type="EMBL" id="QGHV01000035">
    <property type="protein sequence ID" value="PWT37205.1"/>
    <property type="molecule type" value="Genomic_DNA"/>
</dbReference>
<gene>
    <name evidence="1" type="ORF">DKZ35_06460</name>
</gene>
<organism evidence="1 2">
    <name type="scientific">Limosilactobacillus reuteri</name>
    <name type="common">Lactobacillus reuteri</name>
    <dbReference type="NCBI Taxonomy" id="1598"/>
    <lineage>
        <taxon>Bacteria</taxon>
        <taxon>Bacillati</taxon>
        <taxon>Bacillota</taxon>
        <taxon>Bacilli</taxon>
        <taxon>Lactobacillales</taxon>
        <taxon>Lactobacillaceae</taxon>
        <taxon>Limosilactobacillus</taxon>
    </lineage>
</organism>
<evidence type="ECO:0000313" key="1">
    <source>
        <dbReference type="EMBL" id="PWT37205.1"/>
    </source>
</evidence>
<reference evidence="2" key="1">
    <citation type="journal article" date="2018" name="Front. Microbiol.">
        <title>Comparative Genomics of the Herbivore Gut Symbiont Lactobacillus reuteri Reveals Genetic Diversity and Lifestyle Adaptation.</title>
        <authorList>
            <person name="Zhao J."/>
        </authorList>
    </citation>
    <scope>NUCLEOTIDE SEQUENCE [LARGE SCALE GENOMIC DNA]</scope>
    <source>
        <strain evidence="2">LR9</strain>
    </source>
</reference>
<sequence length="373" mass="42331">MAKKLDKELERGKAQFAIGGTVTIKDSTFPEKDADGNFRETVSEKTGFSYMKVGFSVKANDSQSAYVTLFGGHNPSHPEKDVIYATNTEKETTKIKWSLRKNEEILKSLADWSFVHIQIEKDENGELISKKFLSQIDAIIYLSEHLKDGMDIRVSGTIDYQEYNGEVQRTYNVSRITLNTPNKDGKVNHYARIRQTYLVDDKALSKHWEEELENDGKTTLSLWVPQYVGGTTKKVLPMAQDLVVGVMKDNLDLTKKIVKKLFIPSSKAIREIHTIDKIVYGVKEEKGQVEFTPEVQELIDMGFMDKEDVENADTITGNRVDEIVFERPAFEIIGDKKQLAMADRYAPEAITVQDSEEETIIDADDDLAALWND</sequence>
<proteinExistence type="predicted"/>
<dbReference type="RefSeq" id="WP_109884023.1">
    <property type="nucleotide sequence ID" value="NZ_QGHR01000013.1"/>
</dbReference>
<dbReference type="Proteomes" id="UP000245735">
    <property type="component" value="Unassembled WGS sequence"/>
</dbReference>